<dbReference type="AlphaFoldDB" id="A0A0D7B462"/>
<sequence>MAHLASTLNIPETLFTTNQVPSDEDSKAIDAKLAQLREEQSSLTLRLTRIEAMIACLKPIRHPIRYVPDDILGRIFEYVAPWSIAEDSFPPPDVSGELGAPWILSHVCQNWRAVCLSLPNLWSAFRVPFGKQDASRSPWFAEKMDTVYWRSEPLPLRLCVDDVSTASLPVLLKSTHRWRCIRFTSRRPSGCSQADIFHNRLFPILSHLSLIREDDSTPTNILAPSLRNLELIQTSVHCKLVVPWEQIVWHKSTNSDIEFVGYMKNLEELVMVGNYCYTEDNDNDVQDTRRITLPKVRRLEFDNRPVRYGISFPYRLFNQYHFDSLRTLIIDICDPSPCITFAFSLPSVIELSLWFQQDAAATKDVLLATPNVQSLHLQSKYGTSGLLMRPYNRFPVLGQPPSLASLHHLRHLLLTIPESGSLYIRGLHEVVTALKMDYGLPLETVSFYGGLLDVGRSMTESK</sequence>
<keyword evidence="2" id="KW-1185">Reference proteome</keyword>
<evidence type="ECO:0000313" key="1">
    <source>
        <dbReference type="EMBL" id="KIY64306.1"/>
    </source>
</evidence>
<dbReference type="STRING" id="1314674.A0A0D7B462"/>
<name>A0A0D7B462_9AGAR</name>
<accession>A0A0D7B462</accession>
<gene>
    <name evidence="1" type="ORF">CYLTODRAFT_457333</name>
</gene>
<proteinExistence type="predicted"/>
<protein>
    <recommendedName>
        <fullName evidence="3">F-box domain-containing protein</fullName>
    </recommendedName>
</protein>
<organism evidence="1 2">
    <name type="scientific">Cylindrobasidium torrendii FP15055 ss-10</name>
    <dbReference type="NCBI Taxonomy" id="1314674"/>
    <lineage>
        <taxon>Eukaryota</taxon>
        <taxon>Fungi</taxon>
        <taxon>Dikarya</taxon>
        <taxon>Basidiomycota</taxon>
        <taxon>Agaricomycotina</taxon>
        <taxon>Agaricomycetes</taxon>
        <taxon>Agaricomycetidae</taxon>
        <taxon>Agaricales</taxon>
        <taxon>Marasmiineae</taxon>
        <taxon>Physalacriaceae</taxon>
        <taxon>Cylindrobasidium</taxon>
    </lineage>
</organism>
<evidence type="ECO:0008006" key="3">
    <source>
        <dbReference type="Google" id="ProtNLM"/>
    </source>
</evidence>
<dbReference type="EMBL" id="KN880643">
    <property type="protein sequence ID" value="KIY64306.1"/>
    <property type="molecule type" value="Genomic_DNA"/>
</dbReference>
<evidence type="ECO:0000313" key="2">
    <source>
        <dbReference type="Proteomes" id="UP000054007"/>
    </source>
</evidence>
<dbReference type="InterPro" id="IPR032675">
    <property type="entry name" value="LRR_dom_sf"/>
</dbReference>
<dbReference type="OrthoDB" id="3365698at2759"/>
<dbReference type="Proteomes" id="UP000054007">
    <property type="component" value="Unassembled WGS sequence"/>
</dbReference>
<reference evidence="1 2" key="1">
    <citation type="journal article" date="2015" name="Fungal Genet. Biol.">
        <title>Evolution of novel wood decay mechanisms in Agaricales revealed by the genome sequences of Fistulina hepatica and Cylindrobasidium torrendii.</title>
        <authorList>
            <person name="Floudas D."/>
            <person name="Held B.W."/>
            <person name="Riley R."/>
            <person name="Nagy L.G."/>
            <person name="Koehler G."/>
            <person name="Ransdell A.S."/>
            <person name="Younus H."/>
            <person name="Chow J."/>
            <person name="Chiniquy J."/>
            <person name="Lipzen A."/>
            <person name="Tritt A."/>
            <person name="Sun H."/>
            <person name="Haridas S."/>
            <person name="LaButti K."/>
            <person name="Ohm R.A."/>
            <person name="Kues U."/>
            <person name="Blanchette R.A."/>
            <person name="Grigoriev I.V."/>
            <person name="Minto R.E."/>
            <person name="Hibbett D.S."/>
        </authorList>
    </citation>
    <scope>NUCLEOTIDE SEQUENCE [LARGE SCALE GENOMIC DNA]</scope>
    <source>
        <strain evidence="1 2">FP15055 ss-10</strain>
    </source>
</reference>
<dbReference type="Gene3D" id="3.80.10.10">
    <property type="entry name" value="Ribonuclease Inhibitor"/>
    <property type="match status" value="1"/>
</dbReference>